<feature type="domain" description="D-isomer specific 2-hydroxyacid dehydrogenase NAD-binding" evidence="12">
    <location>
        <begin position="109"/>
        <end position="287"/>
    </location>
</feature>
<feature type="domain" description="D-isomer specific 2-hydroxyacid dehydrogenase catalytic" evidence="11">
    <location>
        <begin position="9"/>
        <end position="319"/>
    </location>
</feature>
<dbReference type="EC" id="1.1.1.79" evidence="7"/>
<evidence type="ECO:0000256" key="2">
    <source>
        <dbReference type="ARBA" id="ARBA00023027"/>
    </source>
</evidence>
<evidence type="ECO:0000256" key="1">
    <source>
        <dbReference type="ARBA" id="ARBA00023002"/>
    </source>
</evidence>
<dbReference type="EC" id="1.1.1.81" evidence="8"/>
<dbReference type="FunFam" id="3.40.50.720:FF:000026">
    <property type="entry name" value="Glyoxylate/hydroxypyruvate reductase B"/>
    <property type="match status" value="1"/>
</dbReference>
<dbReference type="OrthoDB" id="1522997at2"/>
<dbReference type="Proteomes" id="UP000199656">
    <property type="component" value="Unassembled WGS sequence"/>
</dbReference>
<dbReference type="RefSeq" id="WP_089758134.1">
    <property type="nucleotide sequence ID" value="NZ_BKAT01000012.1"/>
</dbReference>
<evidence type="ECO:0000259" key="11">
    <source>
        <dbReference type="Pfam" id="PF00389"/>
    </source>
</evidence>
<sequence length="324" mass="35692">MKVFATRIIPAAGLELLEKAGHTVTQWTENKEMTVEERIAYCKDHDALLFAGGRKIDRPLLENCRHMKVVSLLSVGYDNVDLKAATELGIQITNTPGVLSNATADTAFLLMLSAARKAFFHHKRILNGEWNFSTPTANLGVDVEGKTLGVWGLGNIGYVMAQRCKAAFGMDIIYHNRRRNEKAEKDLQARYVSFDELLQQSDVLSVHVNLTAETRDKFNMEVFRKMKPTAIFINAARGGIHNEPDLAAAIEQGIIWGAGLDVTNPEPMQPDNPLLQMPTVAVLPHIGSATQETRNAMARVAAENIIAALAGKPVLNPVNHLYTL</sequence>
<reference evidence="14" key="1">
    <citation type="submission" date="2016-10" db="EMBL/GenBank/DDBJ databases">
        <authorList>
            <person name="Varghese N."/>
            <person name="Submissions S."/>
        </authorList>
    </citation>
    <scope>NUCLEOTIDE SEQUENCE [LARGE SCALE GENOMIC DNA]</scope>
    <source>
        <strain evidence="14">DSM 23920</strain>
    </source>
</reference>
<evidence type="ECO:0000256" key="10">
    <source>
        <dbReference type="RuleBase" id="RU003719"/>
    </source>
</evidence>
<evidence type="ECO:0000256" key="7">
    <source>
        <dbReference type="ARBA" id="ARBA00066661"/>
    </source>
</evidence>
<proteinExistence type="inferred from homology"/>
<dbReference type="SUPFAM" id="SSF52283">
    <property type="entry name" value="Formate/glycerate dehydrogenase catalytic domain-like"/>
    <property type="match status" value="1"/>
</dbReference>
<dbReference type="AlphaFoldDB" id="A0A1H3XGS4"/>
<comment type="catalytic activity">
    <reaction evidence="5">
        <text>glycolate + NADP(+) = glyoxylate + NADPH + H(+)</text>
        <dbReference type="Rhea" id="RHEA:10992"/>
        <dbReference type="ChEBI" id="CHEBI:15378"/>
        <dbReference type="ChEBI" id="CHEBI:29805"/>
        <dbReference type="ChEBI" id="CHEBI:36655"/>
        <dbReference type="ChEBI" id="CHEBI:57783"/>
        <dbReference type="ChEBI" id="CHEBI:58349"/>
        <dbReference type="EC" id="1.1.1.79"/>
    </reaction>
</comment>
<dbReference type="Gene3D" id="3.40.50.720">
    <property type="entry name" value="NAD(P)-binding Rossmann-like Domain"/>
    <property type="match status" value="2"/>
</dbReference>
<evidence type="ECO:0000256" key="6">
    <source>
        <dbReference type="ARBA" id="ARBA00061278"/>
    </source>
</evidence>
<dbReference type="STRING" id="408074.SAMN05660909_00413"/>
<evidence type="ECO:0000313" key="14">
    <source>
        <dbReference type="Proteomes" id="UP000199656"/>
    </source>
</evidence>
<evidence type="ECO:0000256" key="3">
    <source>
        <dbReference type="ARBA" id="ARBA00051801"/>
    </source>
</evidence>
<evidence type="ECO:0000256" key="8">
    <source>
        <dbReference type="ARBA" id="ARBA00066674"/>
    </source>
</evidence>
<comment type="catalytic activity">
    <reaction evidence="3">
        <text>(R)-glycerate + NAD(+) = 3-hydroxypyruvate + NADH + H(+)</text>
        <dbReference type="Rhea" id="RHEA:17905"/>
        <dbReference type="ChEBI" id="CHEBI:15378"/>
        <dbReference type="ChEBI" id="CHEBI:16659"/>
        <dbReference type="ChEBI" id="CHEBI:17180"/>
        <dbReference type="ChEBI" id="CHEBI:57540"/>
        <dbReference type="ChEBI" id="CHEBI:57945"/>
        <dbReference type="EC" id="1.1.1.81"/>
    </reaction>
</comment>
<evidence type="ECO:0000256" key="5">
    <source>
        <dbReference type="ARBA" id="ARBA00052769"/>
    </source>
</evidence>
<dbReference type="InterPro" id="IPR050223">
    <property type="entry name" value="D-isomer_2-hydroxyacid_DH"/>
</dbReference>
<dbReference type="SUPFAM" id="SSF51735">
    <property type="entry name" value="NAD(P)-binding Rossmann-fold domains"/>
    <property type="match status" value="1"/>
</dbReference>
<comment type="catalytic activity">
    <reaction evidence="4">
        <text>(R)-glycerate + NADP(+) = 3-hydroxypyruvate + NADPH + H(+)</text>
        <dbReference type="Rhea" id="RHEA:18657"/>
        <dbReference type="ChEBI" id="CHEBI:15378"/>
        <dbReference type="ChEBI" id="CHEBI:16659"/>
        <dbReference type="ChEBI" id="CHEBI:17180"/>
        <dbReference type="ChEBI" id="CHEBI:57783"/>
        <dbReference type="ChEBI" id="CHEBI:58349"/>
        <dbReference type="EC" id="1.1.1.81"/>
    </reaction>
</comment>
<name>A0A1H3XGS4_9BACT</name>
<keyword evidence="2" id="KW-0520">NAD</keyword>
<accession>A0A1H3XGS4</accession>
<dbReference type="GO" id="GO:0030267">
    <property type="term" value="F:glyoxylate reductase (NADPH) activity"/>
    <property type="evidence" value="ECO:0007669"/>
    <property type="project" value="UniProtKB-EC"/>
</dbReference>
<evidence type="ECO:0000256" key="4">
    <source>
        <dbReference type="ARBA" id="ARBA00052239"/>
    </source>
</evidence>
<gene>
    <name evidence="13" type="ORF">SAMN05660909_00413</name>
</gene>
<dbReference type="GO" id="GO:0005829">
    <property type="term" value="C:cytosol"/>
    <property type="evidence" value="ECO:0007669"/>
    <property type="project" value="TreeGrafter"/>
</dbReference>
<comment type="similarity">
    <text evidence="6">Belongs to the D-isomer specific 2-hydroxyacid dehydrogenase family. GhrB subfamily.</text>
</comment>
<dbReference type="PANTHER" id="PTHR10996">
    <property type="entry name" value="2-HYDROXYACID DEHYDROGENASE-RELATED"/>
    <property type="match status" value="1"/>
</dbReference>
<evidence type="ECO:0000313" key="13">
    <source>
        <dbReference type="EMBL" id="SDZ97758.1"/>
    </source>
</evidence>
<dbReference type="GO" id="GO:0051287">
    <property type="term" value="F:NAD binding"/>
    <property type="evidence" value="ECO:0007669"/>
    <property type="project" value="InterPro"/>
</dbReference>
<dbReference type="InterPro" id="IPR006140">
    <property type="entry name" value="D-isomer_DH_NAD-bd"/>
</dbReference>
<evidence type="ECO:0000259" key="12">
    <source>
        <dbReference type="Pfam" id="PF02826"/>
    </source>
</evidence>
<evidence type="ECO:0000256" key="9">
    <source>
        <dbReference type="ARBA" id="ARBA00073362"/>
    </source>
</evidence>
<dbReference type="GO" id="GO:0016618">
    <property type="term" value="F:hydroxypyruvate reductase [NAD(P)H] activity"/>
    <property type="evidence" value="ECO:0007669"/>
    <property type="project" value="UniProtKB-EC"/>
</dbReference>
<dbReference type="PANTHER" id="PTHR10996:SF178">
    <property type="entry name" value="2-HYDROXYACID DEHYDROGENASE YGL185C-RELATED"/>
    <property type="match status" value="1"/>
</dbReference>
<dbReference type="InterPro" id="IPR006139">
    <property type="entry name" value="D-isomer_2_OHA_DH_cat_dom"/>
</dbReference>
<keyword evidence="1 10" id="KW-0560">Oxidoreductase</keyword>
<dbReference type="Pfam" id="PF02826">
    <property type="entry name" value="2-Hacid_dh_C"/>
    <property type="match status" value="1"/>
</dbReference>
<dbReference type="CDD" id="cd05301">
    <property type="entry name" value="GDH"/>
    <property type="match status" value="1"/>
</dbReference>
<dbReference type="EMBL" id="FNRL01000001">
    <property type="protein sequence ID" value="SDZ97758.1"/>
    <property type="molecule type" value="Genomic_DNA"/>
</dbReference>
<protein>
    <recommendedName>
        <fullName evidence="9">Glyoxylate/hydroxypyruvate reductase B</fullName>
        <ecNumber evidence="7">1.1.1.79</ecNumber>
        <ecNumber evidence="8">1.1.1.81</ecNumber>
    </recommendedName>
</protein>
<keyword evidence="14" id="KW-1185">Reference proteome</keyword>
<organism evidence="13 14">
    <name type="scientific">Chitinophaga terrae</name>
    <name type="common">ex Kim and Jung 2007</name>
    <dbReference type="NCBI Taxonomy" id="408074"/>
    <lineage>
        <taxon>Bacteria</taxon>
        <taxon>Pseudomonadati</taxon>
        <taxon>Bacteroidota</taxon>
        <taxon>Chitinophagia</taxon>
        <taxon>Chitinophagales</taxon>
        <taxon>Chitinophagaceae</taxon>
        <taxon>Chitinophaga</taxon>
    </lineage>
</organism>
<dbReference type="Pfam" id="PF00389">
    <property type="entry name" value="2-Hacid_dh"/>
    <property type="match status" value="1"/>
</dbReference>
<dbReference type="InterPro" id="IPR036291">
    <property type="entry name" value="NAD(P)-bd_dom_sf"/>
</dbReference>